<comment type="cofactor">
    <cofactor evidence="3">
        <name>[4Fe-4S] cluster</name>
        <dbReference type="ChEBI" id="CHEBI:49883"/>
    </cofactor>
    <text evidence="3">Binds 2 [4Fe-4S] clusters. In this family the first cluster has a non-standard and varying [4Fe-4S] binding motif CX(2)CX(2)CX(4-5)CP.</text>
</comment>
<feature type="domain" description="Pyruvate flavodoxin/ferredoxin oxidoreductase pyrimidine binding" evidence="4">
    <location>
        <begin position="16"/>
        <end position="176"/>
    </location>
</feature>
<evidence type="ECO:0000256" key="2">
    <source>
        <dbReference type="ARBA" id="ARBA00023002"/>
    </source>
</evidence>
<keyword evidence="3" id="KW-0408">Iron</keyword>
<dbReference type="EMBL" id="ADLD01000013">
    <property type="protein sequence ID" value="EHB91496.1"/>
    <property type="molecule type" value="Genomic_DNA"/>
</dbReference>
<dbReference type="GO" id="GO:0051539">
    <property type="term" value="F:4 iron, 4 sulfur cluster binding"/>
    <property type="evidence" value="ECO:0007669"/>
    <property type="project" value="UniProtKB-UniRule"/>
</dbReference>
<accession>G5HA80</accession>
<evidence type="ECO:0000256" key="3">
    <source>
        <dbReference type="PIRNR" id="PIRNR006439"/>
    </source>
</evidence>
<comment type="function">
    <text evidence="3">Catalyzes the ferredoxin-dependent oxidative decarboxylation of arylpyruvates.</text>
</comment>
<evidence type="ECO:0000256" key="1">
    <source>
        <dbReference type="ARBA" id="ARBA00022723"/>
    </source>
</evidence>
<dbReference type="GO" id="GO:0044281">
    <property type="term" value="P:small molecule metabolic process"/>
    <property type="evidence" value="ECO:0007669"/>
    <property type="project" value="UniProtKB-ARBA"/>
</dbReference>
<reference evidence="6 7" key="1">
    <citation type="submission" date="2011-08" db="EMBL/GenBank/DDBJ databases">
        <title>The Genome Sequence of Alistipes indistinctus YIT 12060.</title>
        <authorList>
            <consortium name="The Broad Institute Genome Sequencing Platform"/>
            <person name="Earl A."/>
            <person name="Ward D."/>
            <person name="Feldgarden M."/>
            <person name="Gevers D."/>
            <person name="Morotomi M."/>
            <person name="Young S.K."/>
            <person name="Zeng Q."/>
            <person name="Gargeya S."/>
            <person name="Fitzgerald M."/>
            <person name="Haas B."/>
            <person name="Abouelleil A."/>
            <person name="Alvarado L."/>
            <person name="Arachchi H.M."/>
            <person name="Berlin A."/>
            <person name="Brown A."/>
            <person name="Chapman S.B."/>
            <person name="Chen Z."/>
            <person name="Dunbar C."/>
            <person name="Freedman E."/>
            <person name="Gearin G."/>
            <person name="Gellesch M."/>
            <person name="Goldberg J."/>
            <person name="Griggs A."/>
            <person name="Gujja S."/>
            <person name="Heiman D."/>
            <person name="Howarth C."/>
            <person name="Larson L."/>
            <person name="Lui A."/>
            <person name="MacDonald P.J.P."/>
            <person name="Montmayeur A."/>
            <person name="Murphy C."/>
            <person name="Neiman D."/>
            <person name="Pearson M."/>
            <person name="Priest M."/>
            <person name="Roberts A."/>
            <person name="Saif S."/>
            <person name="Shea T."/>
            <person name="Shenoy N."/>
            <person name="Sisk P."/>
            <person name="Stolte C."/>
            <person name="Sykes S."/>
            <person name="Wortman J."/>
            <person name="Nusbaum C."/>
            <person name="Birren B."/>
        </authorList>
    </citation>
    <scope>NUCLEOTIDE SEQUENCE [LARGE SCALE GENOMIC DNA]</scope>
    <source>
        <strain evidence="6 7">YIT 12060</strain>
    </source>
</reference>
<dbReference type="PANTHER" id="PTHR43710">
    <property type="entry name" value="2-HYDROXYACYL-COA LYASE"/>
    <property type="match status" value="1"/>
</dbReference>
<dbReference type="SUPFAM" id="SSF52518">
    <property type="entry name" value="Thiamin diphosphate-binding fold (THDP-binding)"/>
    <property type="match status" value="2"/>
</dbReference>
<keyword evidence="3" id="KW-0004">4Fe-4S</keyword>
<dbReference type="GO" id="GO:0043805">
    <property type="term" value="F:indolepyruvate ferredoxin oxidoreductase activity"/>
    <property type="evidence" value="ECO:0007669"/>
    <property type="project" value="UniProtKB-UniRule"/>
</dbReference>
<dbReference type="CDD" id="cd02008">
    <property type="entry name" value="TPP_IOR_alpha"/>
    <property type="match status" value="1"/>
</dbReference>
<dbReference type="EC" id="1.2.7.8" evidence="3"/>
<feature type="domain" description="Thiamine pyrophosphate enzyme TPP-binding" evidence="5">
    <location>
        <begin position="378"/>
        <end position="511"/>
    </location>
</feature>
<dbReference type="Pfam" id="PF02775">
    <property type="entry name" value="TPP_enzyme_C"/>
    <property type="match status" value="1"/>
</dbReference>
<comment type="caution">
    <text evidence="6">The sequence shown here is derived from an EMBL/GenBank/DDBJ whole genome shotgun (WGS) entry which is preliminary data.</text>
</comment>
<dbReference type="InterPro" id="IPR045025">
    <property type="entry name" value="HACL1-like"/>
</dbReference>
<dbReference type="AlphaFoldDB" id="G5HA80"/>
<sequence>MKDKLLILGDQAVALGALHAGISGVYAYPGTPSTEITEYIQSSPLGRGRGVYCDWCTNEKTAMEAALGVSFIGKRALVCMKHVGLNVAADAFVNSAMTGTHGGLVVLVADDPSMHSSQNEQDSRFYGKFAMVPIFEPSSQQEAYDMVRDAFDLSERVKLPVLMRLTTRMAHSRAVVVPAVPRDENPLSFPEDRARWVLLPVNARRRYNELLAVQADLQRLSGASPYNSYRPGDRRGVVACGIAYNYLMENYPEGCGRTVLKISQYPLPVETLRRMVAECDEILVLEDGQPFVEEQLRGLLDESGKIKGRMSGELPRAGELTPDNVRAALGLPAAPVADACARVVPRPPALCAGCGHRDVYEMLNEVAKEYENSKIFSDIGCYTLGALPPFRAIDSCVDMGASITMAKGAADGGLFPSIAVIGDSTFTHSGITGLLDAVNSRANITVVISDNLTTAMTGGQDSAGTGKLEAICLGVGVEKEHVRVVVPMAKNYDEIRNVLREEIEYPGVSVIIPRRECIQTLKRNLKKSKA</sequence>
<comment type="catalytic activity">
    <reaction evidence="3">
        <text>indole-3-pyruvate + 2 oxidized [2Fe-2S]-[ferredoxin] + CoA = (indol-3-yl)acetyl-CoA + 2 reduced [2Fe-2S]-[ferredoxin] + CO2 + H(+)</text>
        <dbReference type="Rhea" id="RHEA:12645"/>
        <dbReference type="Rhea" id="RHEA-COMP:10000"/>
        <dbReference type="Rhea" id="RHEA-COMP:10001"/>
        <dbReference type="ChEBI" id="CHEBI:15378"/>
        <dbReference type="ChEBI" id="CHEBI:16526"/>
        <dbReference type="ChEBI" id="CHEBI:17640"/>
        <dbReference type="ChEBI" id="CHEBI:33737"/>
        <dbReference type="ChEBI" id="CHEBI:33738"/>
        <dbReference type="ChEBI" id="CHEBI:57271"/>
        <dbReference type="ChEBI" id="CHEBI:57287"/>
        <dbReference type="EC" id="1.2.7.8"/>
    </reaction>
</comment>
<gene>
    <name evidence="6" type="ORF">HMPREF9450_01545</name>
</gene>
<dbReference type="CDD" id="cd07034">
    <property type="entry name" value="TPP_PYR_PFOR_IOR-alpha_like"/>
    <property type="match status" value="1"/>
</dbReference>
<evidence type="ECO:0000313" key="7">
    <source>
        <dbReference type="Proteomes" id="UP000006008"/>
    </source>
</evidence>
<keyword evidence="7" id="KW-1185">Reference proteome</keyword>
<dbReference type="PIRSF" id="PIRSF006439">
    <property type="entry name" value="Indolepyruvate_ferr_oxidored"/>
    <property type="match status" value="1"/>
</dbReference>
<evidence type="ECO:0000259" key="5">
    <source>
        <dbReference type="Pfam" id="PF02775"/>
    </source>
</evidence>
<evidence type="ECO:0000259" key="4">
    <source>
        <dbReference type="Pfam" id="PF01855"/>
    </source>
</evidence>
<dbReference type="PANTHER" id="PTHR43710:SF5">
    <property type="entry name" value="INDOLEPYRUVATE FERREDOXIN OXIDOREDUCTASE ALPHA SUBUNIT"/>
    <property type="match status" value="1"/>
</dbReference>
<dbReference type="GO" id="GO:0046872">
    <property type="term" value="F:metal ion binding"/>
    <property type="evidence" value="ECO:0007669"/>
    <property type="project" value="UniProtKB-UniRule"/>
</dbReference>
<keyword evidence="3" id="KW-0411">Iron-sulfur</keyword>
<dbReference type="RefSeq" id="WP_009134351.1">
    <property type="nucleotide sequence ID" value="NZ_CP102250.1"/>
</dbReference>
<dbReference type="Gene3D" id="3.40.50.970">
    <property type="match status" value="2"/>
</dbReference>
<dbReference type="InterPro" id="IPR011766">
    <property type="entry name" value="TPP_enzyme_TPP-bd"/>
</dbReference>
<dbReference type="GO" id="GO:0030976">
    <property type="term" value="F:thiamine pyrophosphate binding"/>
    <property type="evidence" value="ECO:0007669"/>
    <property type="project" value="InterPro"/>
</dbReference>
<dbReference type="FunFam" id="3.40.50.970:FF:000039">
    <property type="entry name" value="Indolepyruvate oxidoreductase subunit IorA"/>
    <property type="match status" value="1"/>
</dbReference>
<name>G5HA80_9BACT</name>
<dbReference type="InterPro" id="IPR002880">
    <property type="entry name" value="Pyrv_Fd/Flavodoxin_OxRdtase_N"/>
</dbReference>
<dbReference type="Proteomes" id="UP000006008">
    <property type="component" value="Unassembled WGS sequence"/>
</dbReference>
<keyword evidence="2 3" id="KW-0560">Oxidoreductase</keyword>
<dbReference type="Pfam" id="PF01855">
    <property type="entry name" value="POR_N"/>
    <property type="match status" value="1"/>
</dbReference>
<organism evidence="6 7">
    <name type="scientific">Alistipes indistinctus YIT 12060</name>
    <dbReference type="NCBI Taxonomy" id="742725"/>
    <lineage>
        <taxon>Bacteria</taxon>
        <taxon>Pseudomonadati</taxon>
        <taxon>Bacteroidota</taxon>
        <taxon>Bacteroidia</taxon>
        <taxon>Bacteroidales</taxon>
        <taxon>Rikenellaceae</taxon>
        <taxon>Alistipes</taxon>
    </lineage>
</organism>
<dbReference type="HOGENOM" id="CLU_017727_0_0_10"/>
<dbReference type="STRING" id="742725.HMPREF9450_01545"/>
<evidence type="ECO:0000313" key="6">
    <source>
        <dbReference type="EMBL" id="EHB91496.1"/>
    </source>
</evidence>
<protein>
    <recommendedName>
        <fullName evidence="3">Indolepyruvate oxidoreductase subunit IorA</fullName>
        <shortName evidence="3">IOR</shortName>
        <ecNumber evidence="3">1.2.7.8</ecNumber>
    </recommendedName>
    <alternativeName>
        <fullName evidence="3">Indolepyruvate ferredoxin oxidoreductase subunit alpha</fullName>
    </alternativeName>
</protein>
<dbReference type="PATRIC" id="fig|742725.3.peg.1639"/>
<dbReference type="OrthoDB" id="9804603at2"/>
<keyword evidence="1 3" id="KW-0479">Metal-binding</keyword>
<dbReference type="InterPro" id="IPR029061">
    <property type="entry name" value="THDP-binding"/>
</dbReference>
<keyword evidence="3" id="KW-0813">Transport</keyword>
<dbReference type="GeneID" id="92815421"/>
<proteinExistence type="predicted"/>
<dbReference type="InterPro" id="IPR017721">
    <property type="entry name" value="IorA"/>
</dbReference>
<keyword evidence="3" id="KW-0249">Electron transport</keyword>
<dbReference type="eggNOG" id="COG4231">
    <property type="taxonomic scope" value="Bacteria"/>
</dbReference>